<sequence>MPAKTSRVVTFTVIYVSPTPSSSTTASILDEDEYSKSKPPSSPTTKSTQQERVSLSSPDKHSPEISEDRVETSLKEKQRGTGDVWWIYDDGGLTVLIPGKSTRKHRSASSASGLGVQKLTTQIEGISKKPSKESIDSFKRLPVRQQLGDAPIEDQKVLRSICIRELVRYRYTPDTRLVVISLPVPVNDVTTPLMDMSWL</sequence>
<protein>
    <submittedName>
        <fullName evidence="3">Solute carrier family 12 member 2</fullName>
    </submittedName>
</protein>
<dbReference type="EMBL" id="JARQWQ010000008">
    <property type="protein sequence ID" value="KAK2570279.1"/>
    <property type="molecule type" value="Genomic_DNA"/>
</dbReference>
<dbReference type="InterPro" id="IPR018491">
    <property type="entry name" value="SLC12_C"/>
</dbReference>
<dbReference type="Proteomes" id="UP001249851">
    <property type="component" value="Unassembled WGS sequence"/>
</dbReference>
<comment type="caution">
    <text evidence="3">The sequence shown here is derived from an EMBL/GenBank/DDBJ whole genome shotgun (WGS) entry which is preliminary data.</text>
</comment>
<proteinExistence type="predicted"/>
<feature type="compositionally biased region" description="Low complexity" evidence="1">
    <location>
        <begin position="18"/>
        <end position="27"/>
    </location>
</feature>
<dbReference type="GO" id="GO:0022857">
    <property type="term" value="F:transmembrane transporter activity"/>
    <property type="evidence" value="ECO:0007669"/>
    <property type="project" value="InterPro"/>
</dbReference>
<organism evidence="3 4">
    <name type="scientific">Acropora cervicornis</name>
    <name type="common">Staghorn coral</name>
    <dbReference type="NCBI Taxonomy" id="6130"/>
    <lineage>
        <taxon>Eukaryota</taxon>
        <taxon>Metazoa</taxon>
        <taxon>Cnidaria</taxon>
        <taxon>Anthozoa</taxon>
        <taxon>Hexacorallia</taxon>
        <taxon>Scleractinia</taxon>
        <taxon>Astrocoeniina</taxon>
        <taxon>Acroporidae</taxon>
        <taxon>Acropora</taxon>
    </lineage>
</organism>
<evidence type="ECO:0000313" key="4">
    <source>
        <dbReference type="Proteomes" id="UP001249851"/>
    </source>
</evidence>
<accession>A0AAD9QZF4</accession>
<feature type="region of interest" description="Disordered" evidence="1">
    <location>
        <begin position="18"/>
        <end position="75"/>
    </location>
</feature>
<dbReference type="GO" id="GO:0006811">
    <property type="term" value="P:monoatomic ion transport"/>
    <property type="evidence" value="ECO:0007669"/>
    <property type="project" value="InterPro"/>
</dbReference>
<dbReference type="Pfam" id="PF03522">
    <property type="entry name" value="SLC12"/>
    <property type="match status" value="1"/>
</dbReference>
<feature type="domain" description="SLC12A transporter C-terminal" evidence="2">
    <location>
        <begin position="31"/>
        <end position="98"/>
    </location>
</feature>
<evidence type="ECO:0000259" key="2">
    <source>
        <dbReference type="Pfam" id="PF03522"/>
    </source>
</evidence>
<feature type="compositionally biased region" description="Basic and acidic residues" evidence="1">
    <location>
        <begin position="58"/>
        <end position="75"/>
    </location>
</feature>
<dbReference type="AlphaFoldDB" id="A0AAD9QZF4"/>
<feature type="compositionally biased region" description="Low complexity" evidence="1">
    <location>
        <begin position="37"/>
        <end position="48"/>
    </location>
</feature>
<reference evidence="3" key="1">
    <citation type="journal article" date="2023" name="G3 (Bethesda)">
        <title>Whole genome assembly and annotation of the endangered Caribbean coral Acropora cervicornis.</title>
        <authorList>
            <person name="Selwyn J.D."/>
            <person name="Vollmer S.V."/>
        </authorList>
    </citation>
    <scope>NUCLEOTIDE SEQUENCE</scope>
    <source>
        <strain evidence="3">K2</strain>
    </source>
</reference>
<reference evidence="3" key="2">
    <citation type="journal article" date="2023" name="Science">
        <title>Genomic signatures of disease resistance in endangered staghorn corals.</title>
        <authorList>
            <person name="Vollmer S.V."/>
            <person name="Selwyn J.D."/>
            <person name="Despard B.A."/>
            <person name="Roesel C.L."/>
        </authorList>
    </citation>
    <scope>NUCLEOTIDE SEQUENCE</scope>
    <source>
        <strain evidence="3">K2</strain>
    </source>
</reference>
<gene>
    <name evidence="3" type="ORF">P5673_005065</name>
</gene>
<evidence type="ECO:0000313" key="3">
    <source>
        <dbReference type="EMBL" id="KAK2570279.1"/>
    </source>
</evidence>
<dbReference type="GO" id="GO:0016020">
    <property type="term" value="C:membrane"/>
    <property type="evidence" value="ECO:0007669"/>
    <property type="project" value="InterPro"/>
</dbReference>
<evidence type="ECO:0000256" key="1">
    <source>
        <dbReference type="SAM" id="MobiDB-lite"/>
    </source>
</evidence>
<keyword evidence="4" id="KW-1185">Reference proteome</keyword>
<name>A0AAD9QZF4_ACRCE</name>